<protein>
    <recommendedName>
        <fullName evidence="11">TM2 domain-containing protein</fullName>
    </recommendedName>
</protein>
<feature type="transmembrane region" description="Helical" evidence="9">
    <location>
        <begin position="252"/>
        <end position="275"/>
    </location>
</feature>
<feature type="signal peptide" evidence="10">
    <location>
        <begin position="1"/>
        <end position="20"/>
    </location>
</feature>
<organism evidence="12 13">
    <name type="scientific">Symbiodinium necroappetens</name>
    <dbReference type="NCBI Taxonomy" id="1628268"/>
    <lineage>
        <taxon>Eukaryota</taxon>
        <taxon>Sar</taxon>
        <taxon>Alveolata</taxon>
        <taxon>Dinophyceae</taxon>
        <taxon>Suessiales</taxon>
        <taxon>Symbiodiniaceae</taxon>
        <taxon>Symbiodinium</taxon>
    </lineage>
</organism>
<dbReference type="GO" id="GO:0016020">
    <property type="term" value="C:membrane"/>
    <property type="evidence" value="ECO:0007669"/>
    <property type="project" value="UniProtKB-SubCell"/>
</dbReference>
<sequence>MVTVTLRTLLWLPVARVADAAQVKLANLAGALDNDMLYTTNPVCLQNSCVNPFAPGLMDIPRLATLIWQCSPEGEVKKNVKFCRDALDYDAAIPSGNQSTTLDQIVAAQDSAASTMFFYHLSALGYDAWEFRRPNETEDVCVQSVYKLTCLTYFPKNQAGCKTGAQIPFLRPCRNACESYLSQCQVECCDASTQCVFVHEGQDGSEQSGYYDADGPSALCTGSGAGRLASPGALVLLLLGLQMSMWERRPGWARHLLLALALSCATSLQGCSLFIPSHRVPNWKKDSDYLVRFEHVPAGKLETAATLNSCNILNSPEGDEVCSGRGQCKPWSIQPLKVASLNATVSSLNALSFCECDYQWADPECRTRRKSQMKAFFLSLVAGIFGADRFYLGLWVSGCIKLVTLGGFGLWWLYDVVRVGSSPIYADDFKVAADLPHWLYLLIVILVFGGMGLVYSLELYGRHKRQKRQEAMQFSLDEERMLKAPLTESNDPHNPWSGHRSAGYGSTLPQFPTAGAPLVLR</sequence>
<evidence type="ECO:0000256" key="4">
    <source>
        <dbReference type="ARBA" id="ARBA00022729"/>
    </source>
</evidence>
<feature type="domain" description="TM2" evidence="11">
    <location>
        <begin position="369"/>
        <end position="417"/>
    </location>
</feature>
<comment type="subcellular location">
    <subcellularLocation>
        <location evidence="1">Membrane</location>
        <topology evidence="1">Multi-pass membrane protein</topology>
    </subcellularLocation>
</comment>
<feature type="chain" id="PRO_5032563594" description="TM2 domain-containing protein" evidence="10">
    <location>
        <begin position="21"/>
        <end position="521"/>
    </location>
</feature>
<keyword evidence="3 9" id="KW-0812">Transmembrane</keyword>
<dbReference type="AlphaFoldDB" id="A0A812QUP1"/>
<evidence type="ECO:0000313" key="13">
    <source>
        <dbReference type="Proteomes" id="UP000601435"/>
    </source>
</evidence>
<comment type="caution">
    <text evidence="12">The sequence shown here is derived from an EMBL/GenBank/DDBJ whole genome shotgun (WGS) entry which is preliminary data.</text>
</comment>
<keyword evidence="7" id="KW-0325">Glycoprotein</keyword>
<keyword evidence="6 9" id="KW-0472">Membrane</keyword>
<reference evidence="12" key="1">
    <citation type="submission" date="2021-02" db="EMBL/GenBank/DDBJ databases">
        <authorList>
            <person name="Dougan E. K."/>
            <person name="Rhodes N."/>
            <person name="Thang M."/>
            <person name="Chan C."/>
        </authorList>
    </citation>
    <scope>NUCLEOTIDE SEQUENCE</scope>
</reference>
<evidence type="ECO:0000256" key="3">
    <source>
        <dbReference type="ARBA" id="ARBA00022692"/>
    </source>
</evidence>
<keyword evidence="5 9" id="KW-1133">Transmembrane helix</keyword>
<dbReference type="Proteomes" id="UP000601435">
    <property type="component" value="Unassembled WGS sequence"/>
</dbReference>
<keyword evidence="13" id="KW-1185">Reference proteome</keyword>
<comment type="similarity">
    <text evidence="2">Belongs to the TM2 family.</text>
</comment>
<dbReference type="PANTHER" id="PTHR21016:SF7">
    <property type="entry name" value="TM2 DOMAIN-CONTAINING PROTEIN 3"/>
    <property type="match status" value="1"/>
</dbReference>
<dbReference type="PANTHER" id="PTHR21016">
    <property type="entry name" value="BETA-AMYLOID BINDING PROTEIN-RELATED"/>
    <property type="match status" value="1"/>
</dbReference>
<evidence type="ECO:0000256" key="8">
    <source>
        <dbReference type="SAM" id="MobiDB-lite"/>
    </source>
</evidence>
<keyword evidence="4 10" id="KW-0732">Signal</keyword>
<evidence type="ECO:0000256" key="1">
    <source>
        <dbReference type="ARBA" id="ARBA00004141"/>
    </source>
</evidence>
<accession>A0A812QUP1</accession>
<evidence type="ECO:0000256" key="9">
    <source>
        <dbReference type="SAM" id="Phobius"/>
    </source>
</evidence>
<proteinExistence type="inferred from homology"/>
<feature type="transmembrane region" description="Helical" evidence="9">
    <location>
        <begin position="438"/>
        <end position="460"/>
    </location>
</feature>
<gene>
    <name evidence="12" type="ORF">SNEC2469_LOCUS11109</name>
</gene>
<evidence type="ECO:0000256" key="6">
    <source>
        <dbReference type="ARBA" id="ARBA00023136"/>
    </source>
</evidence>
<dbReference type="OrthoDB" id="408511at2759"/>
<evidence type="ECO:0000259" key="11">
    <source>
        <dbReference type="Pfam" id="PF05154"/>
    </source>
</evidence>
<evidence type="ECO:0000256" key="7">
    <source>
        <dbReference type="ARBA" id="ARBA00023180"/>
    </source>
</evidence>
<evidence type="ECO:0000256" key="5">
    <source>
        <dbReference type="ARBA" id="ARBA00022989"/>
    </source>
</evidence>
<dbReference type="InterPro" id="IPR007829">
    <property type="entry name" value="TM2"/>
</dbReference>
<dbReference type="InterPro" id="IPR050932">
    <property type="entry name" value="TM2D1-3-like"/>
</dbReference>
<dbReference type="Pfam" id="PF05154">
    <property type="entry name" value="TM2"/>
    <property type="match status" value="1"/>
</dbReference>
<name>A0A812QUP1_9DINO</name>
<dbReference type="EMBL" id="CAJNJA010017642">
    <property type="protein sequence ID" value="CAE7405065.1"/>
    <property type="molecule type" value="Genomic_DNA"/>
</dbReference>
<evidence type="ECO:0000313" key="12">
    <source>
        <dbReference type="EMBL" id="CAE7405065.1"/>
    </source>
</evidence>
<evidence type="ECO:0000256" key="2">
    <source>
        <dbReference type="ARBA" id="ARBA00008284"/>
    </source>
</evidence>
<evidence type="ECO:0000256" key="10">
    <source>
        <dbReference type="SAM" id="SignalP"/>
    </source>
</evidence>
<feature type="region of interest" description="Disordered" evidence="8">
    <location>
        <begin position="487"/>
        <end position="509"/>
    </location>
</feature>